<gene>
    <name evidence="4" type="primary">CUL4B_2</name>
    <name evidence="4" type="ORF">CRENBAI_014640</name>
</gene>
<sequence length="130" mass="15002">MAEDTRQDKRASFSALTEHSTNGMARTSGKTGVSKKLVIKNFKDRPRLAENYTEDTWLKLRDAVGAIQNSTSIKYNLEELYQAVENLCSYKVSPTLYKQLRQVCEDHVRAQIHQFREYPFQFDHKLISGA</sequence>
<evidence type="ECO:0000259" key="3">
    <source>
        <dbReference type="Pfam" id="PF00888"/>
    </source>
</evidence>
<dbReference type="EMBL" id="JAHHUM010000895">
    <property type="protein sequence ID" value="KAK5616298.1"/>
    <property type="molecule type" value="Genomic_DNA"/>
</dbReference>
<organism evidence="4 5">
    <name type="scientific">Crenichthys baileyi</name>
    <name type="common">White River springfish</name>
    <dbReference type="NCBI Taxonomy" id="28760"/>
    <lineage>
        <taxon>Eukaryota</taxon>
        <taxon>Metazoa</taxon>
        <taxon>Chordata</taxon>
        <taxon>Craniata</taxon>
        <taxon>Vertebrata</taxon>
        <taxon>Euteleostomi</taxon>
        <taxon>Actinopterygii</taxon>
        <taxon>Neopterygii</taxon>
        <taxon>Teleostei</taxon>
        <taxon>Neoteleostei</taxon>
        <taxon>Acanthomorphata</taxon>
        <taxon>Ovalentaria</taxon>
        <taxon>Atherinomorphae</taxon>
        <taxon>Cyprinodontiformes</taxon>
        <taxon>Goodeidae</taxon>
        <taxon>Crenichthys</taxon>
    </lineage>
</organism>
<evidence type="ECO:0000256" key="2">
    <source>
        <dbReference type="SAM" id="MobiDB-lite"/>
    </source>
</evidence>
<dbReference type="InterPro" id="IPR001373">
    <property type="entry name" value="Cullin_N"/>
</dbReference>
<dbReference type="SUPFAM" id="SSF74788">
    <property type="entry name" value="Cullin repeat-like"/>
    <property type="match status" value="1"/>
</dbReference>
<feature type="compositionally biased region" description="Polar residues" evidence="2">
    <location>
        <begin position="14"/>
        <end position="29"/>
    </location>
</feature>
<dbReference type="GO" id="GO:0031625">
    <property type="term" value="F:ubiquitin protein ligase binding"/>
    <property type="evidence" value="ECO:0007669"/>
    <property type="project" value="InterPro"/>
</dbReference>
<dbReference type="InterPro" id="IPR016159">
    <property type="entry name" value="Cullin_repeat-like_dom_sf"/>
</dbReference>
<dbReference type="InterPro" id="IPR045093">
    <property type="entry name" value="Cullin"/>
</dbReference>
<keyword evidence="5" id="KW-1185">Reference proteome</keyword>
<comment type="similarity">
    <text evidence="1">Belongs to the cullin family.</text>
</comment>
<proteinExistence type="inferred from homology"/>
<protein>
    <submittedName>
        <fullName evidence="4">Cullin-4B</fullName>
    </submittedName>
</protein>
<feature type="domain" description="Cullin N-terminal" evidence="3">
    <location>
        <begin position="57"/>
        <end position="115"/>
    </location>
</feature>
<reference evidence="4 5" key="1">
    <citation type="submission" date="2021-06" db="EMBL/GenBank/DDBJ databases">
        <authorList>
            <person name="Palmer J.M."/>
        </authorList>
    </citation>
    <scope>NUCLEOTIDE SEQUENCE [LARGE SCALE GENOMIC DNA]</scope>
    <source>
        <strain evidence="4 5">MEX-2019</strain>
        <tissue evidence="4">Muscle</tissue>
    </source>
</reference>
<feature type="region of interest" description="Disordered" evidence="2">
    <location>
        <begin position="1"/>
        <end position="29"/>
    </location>
</feature>
<dbReference type="Proteomes" id="UP001311232">
    <property type="component" value="Unassembled WGS sequence"/>
</dbReference>
<evidence type="ECO:0000313" key="4">
    <source>
        <dbReference type="EMBL" id="KAK5616298.1"/>
    </source>
</evidence>
<evidence type="ECO:0000256" key="1">
    <source>
        <dbReference type="ARBA" id="ARBA00006019"/>
    </source>
</evidence>
<feature type="compositionally biased region" description="Basic and acidic residues" evidence="2">
    <location>
        <begin position="1"/>
        <end position="11"/>
    </location>
</feature>
<dbReference type="Gene3D" id="1.20.1310.10">
    <property type="entry name" value="Cullin Repeats"/>
    <property type="match status" value="1"/>
</dbReference>
<dbReference type="GO" id="GO:0006511">
    <property type="term" value="P:ubiquitin-dependent protein catabolic process"/>
    <property type="evidence" value="ECO:0007669"/>
    <property type="project" value="InterPro"/>
</dbReference>
<accession>A0AAV9S4K3</accession>
<name>A0AAV9S4K3_9TELE</name>
<evidence type="ECO:0000313" key="5">
    <source>
        <dbReference type="Proteomes" id="UP001311232"/>
    </source>
</evidence>
<comment type="caution">
    <text evidence="4">The sequence shown here is derived from an EMBL/GenBank/DDBJ whole genome shotgun (WGS) entry which is preliminary data.</text>
</comment>
<dbReference type="AlphaFoldDB" id="A0AAV9S4K3"/>
<dbReference type="PANTHER" id="PTHR11932">
    <property type="entry name" value="CULLIN"/>
    <property type="match status" value="1"/>
</dbReference>
<dbReference type="Pfam" id="PF00888">
    <property type="entry name" value="Cullin"/>
    <property type="match status" value="1"/>
</dbReference>